<dbReference type="EC" id="4.1.3.38" evidence="11"/>
<comment type="catalytic activity">
    <reaction evidence="13">
        <text>L-isoleucine + 2-oxoglutarate = (S)-3-methyl-2-oxopentanoate + L-glutamate</text>
        <dbReference type="Rhea" id="RHEA:24801"/>
        <dbReference type="ChEBI" id="CHEBI:16810"/>
        <dbReference type="ChEBI" id="CHEBI:29985"/>
        <dbReference type="ChEBI" id="CHEBI:35146"/>
        <dbReference type="ChEBI" id="CHEBI:58045"/>
        <dbReference type="EC" id="2.6.1.42"/>
    </reaction>
</comment>
<evidence type="ECO:0000256" key="6">
    <source>
        <dbReference type="ARBA" id="ARBA00009320"/>
    </source>
</evidence>
<dbReference type="CDD" id="cd01558">
    <property type="entry name" value="D-AAT_like"/>
    <property type="match status" value="1"/>
</dbReference>
<evidence type="ECO:0000256" key="7">
    <source>
        <dbReference type="ARBA" id="ARBA00013053"/>
    </source>
</evidence>
<evidence type="ECO:0000256" key="1">
    <source>
        <dbReference type="ARBA" id="ARBA00001933"/>
    </source>
</evidence>
<comment type="catalytic activity">
    <reaction evidence="14">
        <text>L-leucine + 2-oxoglutarate = 4-methyl-2-oxopentanoate + L-glutamate</text>
        <dbReference type="Rhea" id="RHEA:18321"/>
        <dbReference type="ChEBI" id="CHEBI:16810"/>
        <dbReference type="ChEBI" id="CHEBI:17865"/>
        <dbReference type="ChEBI" id="CHEBI:29985"/>
        <dbReference type="ChEBI" id="CHEBI:57427"/>
        <dbReference type="EC" id="2.6.1.42"/>
    </reaction>
</comment>
<evidence type="ECO:0000256" key="11">
    <source>
        <dbReference type="ARBA" id="ARBA00035676"/>
    </source>
</evidence>
<dbReference type="SUPFAM" id="SSF56752">
    <property type="entry name" value="D-aminoacid aminotransferase-like PLP-dependent enzymes"/>
    <property type="match status" value="1"/>
</dbReference>
<evidence type="ECO:0000256" key="14">
    <source>
        <dbReference type="ARBA" id="ARBA00049229"/>
    </source>
</evidence>
<evidence type="ECO:0000256" key="2">
    <source>
        <dbReference type="ARBA" id="ARBA00003109"/>
    </source>
</evidence>
<accession>A0AA86Z0G6</accession>
<comment type="pathway">
    <text evidence="3">Amino-acid biosynthesis; L-isoleucine biosynthesis; L-isoleucine from 2-oxobutanoate: step 4/4.</text>
</comment>
<comment type="catalytic activity">
    <reaction evidence="12">
        <text>L-valine + 2-oxoglutarate = 3-methyl-2-oxobutanoate + L-glutamate</text>
        <dbReference type="Rhea" id="RHEA:24813"/>
        <dbReference type="ChEBI" id="CHEBI:11851"/>
        <dbReference type="ChEBI" id="CHEBI:16810"/>
        <dbReference type="ChEBI" id="CHEBI:29985"/>
        <dbReference type="ChEBI" id="CHEBI:57762"/>
        <dbReference type="EC" id="2.6.1.42"/>
    </reaction>
</comment>
<evidence type="ECO:0000256" key="17">
    <source>
        <dbReference type="ARBA" id="ARBA00069174"/>
    </source>
</evidence>
<name>A0AA86Z0G6_PROST</name>
<dbReference type="PROSITE" id="PS00770">
    <property type="entry name" value="AA_TRANSFER_CLASS_4"/>
    <property type="match status" value="1"/>
</dbReference>
<dbReference type="GO" id="GO:0008696">
    <property type="term" value="F:4-amino-4-deoxychorismate lyase activity"/>
    <property type="evidence" value="ECO:0007669"/>
    <property type="project" value="UniProtKB-EC"/>
</dbReference>
<dbReference type="GO" id="GO:0046656">
    <property type="term" value="P:folic acid biosynthetic process"/>
    <property type="evidence" value="ECO:0007669"/>
    <property type="project" value="UniProtKB-KW"/>
</dbReference>
<dbReference type="AlphaFoldDB" id="A0AA86Z0G6"/>
<evidence type="ECO:0000313" key="22">
    <source>
        <dbReference type="Proteomes" id="UP000004506"/>
    </source>
</evidence>
<dbReference type="EC" id="2.6.1.42" evidence="7"/>
<reference evidence="21 22" key="3">
    <citation type="submission" date="2008-05" db="EMBL/GenBank/DDBJ databases">
        <authorList>
            <person name="Fulton L."/>
            <person name="Clifton S."/>
            <person name="Fulton B."/>
            <person name="Xu J."/>
            <person name="Minx P."/>
            <person name="Pepin K.H."/>
            <person name="Johnson M."/>
            <person name="Thiruvilangam P."/>
            <person name="Bhonagiri V."/>
            <person name="Nash W.E."/>
            <person name="Mardis E.R."/>
            <person name="Wilson R.K."/>
        </authorList>
    </citation>
    <scope>NUCLEOTIDE SEQUENCE [LARGE SCALE GENOMIC DNA]</scope>
    <source>
        <strain evidence="21 22">ATCC 25827</strain>
    </source>
</reference>
<dbReference type="InterPro" id="IPR001544">
    <property type="entry name" value="Aminotrans_IV"/>
</dbReference>
<evidence type="ECO:0000256" key="4">
    <source>
        <dbReference type="ARBA" id="ARBA00004931"/>
    </source>
</evidence>
<evidence type="ECO:0000256" key="18">
    <source>
        <dbReference type="ARBA" id="ARBA00080135"/>
    </source>
</evidence>
<dbReference type="Proteomes" id="UP000004506">
    <property type="component" value="Unassembled WGS sequence"/>
</dbReference>
<comment type="pathway">
    <text evidence="4">Amino-acid biosynthesis; L-valine biosynthesis; L-valine from pyruvate: step 4/4.</text>
</comment>
<protein>
    <recommendedName>
        <fullName evidence="17">Aminodeoxychorismate lyase</fullName>
        <ecNumber evidence="7">2.6.1.42</ecNumber>
        <ecNumber evidence="11">4.1.3.38</ecNumber>
    </recommendedName>
    <alternativeName>
        <fullName evidence="18">4-amino-4-deoxychorismate lyase</fullName>
    </alternativeName>
</protein>
<evidence type="ECO:0000256" key="12">
    <source>
        <dbReference type="ARBA" id="ARBA00048212"/>
    </source>
</evidence>
<comment type="cofactor">
    <cofactor evidence="1 20">
        <name>pyridoxal 5'-phosphate</name>
        <dbReference type="ChEBI" id="CHEBI:597326"/>
    </cofactor>
</comment>
<dbReference type="InterPro" id="IPR036038">
    <property type="entry name" value="Aminotransferase-like"/>
</dbReference>
<comment type="catalytic activity">
    <reaction evidence="15">
        <text>4-amino-4-deoxychorismate = 4-aminobenzoate + pyruvate + H(+)</text>
        <dbReference type="Rhea" id="RHEA:16201"/>
        <dbReference type="ChEBI" id="CHEBI:15361"/>
        <dbReference type="ChEBI" id="CHEBI:15378"/>
        <dbReference type="ChEBI" id="CHEBI:17836"/>
        <dbReference type="ChEBI" id="CHEBI:58406"/>
        <dbReference type="EC" id="4.1.3.38"/>
    </reaction>
</comment>
<proteinExistence type="inferred from homology"/>
<evidence type="ECO:0000256" key="15">
    <source>
        <dbReference type="ARBA" id="ARBA00049529"/>
    </source>
</evidence>
<dbReference type="InterPro" id="IPR043132">
    <property type="entry name" value="BCAT-like_C"/>
</dbReference>
<dbReference type="GO" id="GO:0004084">
    <property type="term" value="F:branched-chain-amino-acid transaminase activity"/>
    <property type="evidence" value="ECO:0007669"/>
    <property type="project" value="UniProtKB-EC"/>
</dbReference>
<dbReference type="GO" id="GO:0005829">
    <property type="term" value="C:cytosol"/>
    <property type="evidence" value="ECO:0007669"/>
    <property type="project" value="TreeGrafter"/>
</dbReference>
<dbReference type="FunFam" id="3.20.10.10:FF:000002">
    <property type="entry name" value="D-alanine aminotransferase"/>
    <property type="match status" value="1"/>
</dbReference>
<reference evidence="22" key="2">
    <citation type="submission" date="2008-04" db="EMBL/GenBank/DDBJ databases">
        <title>Draft genome sequence of Providencia stuartii(ATCC 25827).</title>
        <authorList>
            <person name="Sudarsanam P."/>
            <person name="Ley R."/>
            <person name="Guruge J."/>
            <person name="Turnbaugh P.J."/>
            <person name="Mahowald M."/>
            <person name="Liep D."/>
            <person name="Gordon J."/>
        </authorList>
    </citation>
    <scope>NUCLEOTIDE SEQUENCE [LARGE SCALE GENOMIC DNA]</scope>
    <source>
        <strain evidence="22">ATCC 25827</strain>
    </source>
</reference>
<dbReference type="RefSeq" id="WP_004920934.1">
    <property type="nucleotide sequence ID" value="NZ_DS607663.1"/>
</dbReference>
<evidence type="ECO:0000256" key="9">
    <source>
        <dbReference type="ARBA" id="ARBA00022909"/>
    </source>
</evidence>
<comment type="similarity">
    <text evidence="6 19">Belongs to the class-IV pyridoxal-phosphate-dependent aminotransferase family.</text>
</comment>
<dbReference type="InterPro" id="IPR043131">
    <property type="entry name" value="BCAT-like_N"/>
</dbReference>
<evidence type="ECO:0000256" key="8">
    <source>
        <dbReference type="ARBA" id="ARBA00022898"/>
    </source>
</evidence>
<dbReference type="GO" id="GO:0008652">
    <property type="term" value="P:amino acid biosynthetic process"/>
    <property type="evidence" value="ECO:0007669"/>
    <property type="project" value="UniProtKB-ARBA"/>
</dbReference>
<evidence type="ECO:0000256" key="16">
    <source>
        <dbReference type="ARBA" id="ARBA00054027"/>
    </source>
</evidence>
<comment type="pathway">
    <text evidence="10">Cofactor biosynthesis; tetrahydrofolate biosynthesis; 4-aminobenzoate from chorismate: step 2/2.</text>
</comment>
<dbReference type="PANTHER" id="PTHR42743">
    <property type="entry name" value="AMINO-ACID AMINOTRANSFERASE"/>
    <property type="match status" value="1"/>
</dbReference>
<dbReference type="InterPro" id="IPR018300">
    <property type="entry name" value="Aminotrans_IV_CS"/>
</dbReference>
<dbReference type="Gene3D" id="3.20.10.10">
    <property type="entry name" value="D-amino Acid Aminotransferase, subunit A, domain 2"/>
    <property type="match status" value="1"/>
</dbReference>
<evidence type="ECO:0000313" key="21">
    <source>
        <dbReference type="EMBL" id="EDU59832.1"/>
    </source>
</evidence>
<evidence type="ECO:0000256" key="20">
    <source>
        <dbReference type="RuleBase" id="RU004516"/>
    </source>
</evidence>
<dbReference type="Pfam" id="PF01063">
    <property type="entry name" value="Aminotran_4"/>
    <property type="match status" value="1"/>
</dbReference>
<sequence>MMTYINGRFIPEEQASISIFDRGFLFADAVYEVTAVINGKLIDFKNHIARLKRSCHELELALPYTEDVLFDIHRQLIEKNNLTEGLIYLQLTRGNAGQRNFLFPDKTIPPTLVLFAQQASIIENPRVKTGIRVVTFEDIRWQRCDIKTVALLAACLAKEYARSQGVEDALFVKDGFITEGSSSNFFIITAENKIKTRSLSHEILPGITRQAILTLAQEQNLAVEESAFTVEEAITAKEAFITSSTTLVWPVIEIDGQKIAGGKPGQLALRLRDIYIQKMLAL</sequence>
<evidence type="ECO:0000256" key="10">
    <source>
        <dbReference type="ARBA" id="ARBA00035633"/>
    </source>
</evidence>
<evidence type="ECO:0000256" key="13">
    <source>
        <dbReference type="ARBA" id="ARBA00048798"/>
    </source>
</evidence>
<reference evidence="22" key="1">
    <citation type="submission" date="2008-04" db="EMBL/GenBank/DDBJ databases">
        <title>Draft genome sequence of Providencia stuartii (ATCC 25827).</title>
        <authorList>
            <person name="Sudarsanam P."/>
            <person name="Ley R."/>
            <person name="Guruge J."/>
            <person name="Turnbaugh P.J."/>
            <person name="Mahowald M."/>
            <person name="Liep D."/>
            <person name="Gordon J."/>
        </authorList>
    </citation>
    <scope>NUCLEOTIDE SEQUENCE [LARGE SCALE GENOMIC DNA]</scope>
    <source>
        <strain evidence="22">ATCC 25827</strain>
    </source>
</reference>
<evidence type="ECO:0000256" key="3">
    <source>
        <dbReference type="ARBA" id="ARBA00004824"/>
    </source>
</evidence>
<keyword evidence="9" id="KW-0289">Folate biosynthesis</keyword>
<comment type="pathway">
    <text evidence="5">Amino-acid biosynthesis; L-leucine biosynthesis; L-leucine from 3-methyl-2-oxobutanoate: step 4/4.</text>
</comment>
<organism evidence="21 22">
    <name type="scientific">Providencia stuartii ATCC 25827</name>
    <dbReference type="NCBI Taxonomy" id="471874"/>
    <lineage>
        <taxon>Bacteria</taxon>
        <taxon>Pseudomonadati</taxon>
        <taxon>Pseudomonadota</taxon>
        <taxon>Gammaproteobacteria</taxon>
        <taxon>Enterobacterales</taxon>
        <taxon>Morganellaceae</taxon>
        <taxon>Providencia</taxon>
    </lineage>
</organism>
<comment type="caution">
    <text evidence="21">The sequence shown here is derived from an EMBL/GenBank/DDBJ whole genome shotgun (WGS) entry which is preliminary data.</text>
</comment>
<evidence type="ECO:0000256" key="5">
    <source>
        <dbReference type="ARBA" id="ARBA00005072"/>
    </source>
</evidence>
<evidence type="ECO:0000256" key="19">
    <source>
        <dbReference type="RuleBase" id="RU004106"/>
    </source>
</evidence>
<dbReference type="PANTHER" id="PTHR42743:SF11">
    <property type="entry name" value="AMINODEOXYCHORISMATE LYASE"/>
    <property type="match status" value="1"/>
</dbReference>
<comment type="function">
    <text evidence="16">Involved in the biosynthesis of p-aminobenzoate (PABA), a precursor of tetrahydrofolate. Converts 4-amino-4-deoxychorismate into 4-aminobenzoate (PABA) and pyruvate.</text>
</comment>
<gene>
    <name evidence="21" type="ORF">PROSTU_03025</name>
</gene>
<comment type="function">
    <text evidence="2">Acts on leucine, isoleucine and valine.</text>
</comment>
<dbReference type="Gene3D" id="3.30.470.10">
    <property type="match status" value="1"/>
</dbReference>
<dbReference type="EMBL" id="ABJD02000101">
    <property type="protein sequence ID" value="EDU59832.1"/>
    <property type="molecule type" value="Genomic_DNA"/>
</dbReference>
<dbReference type="InterPro" id="IPR050571">
    <property type="entry name" value="Class-IV_PLP-Dep_Aminotrnsfr"/>
</dbReference>
<dbReference type="NCBIfam" id="NF005209">
    <property type="entry name" value="PRK06680.1"/>
    <property type="match status" value="1"/>
</dbReference>
<keyword evidence="8 20" id="KW-0663">Pyridoxal phosphate</keyword>